<keyword evidence="2" id="KW-1185">Reference proteome</keyword>
<dbReference type="RefSeq" id="WP_253476108.1">
    <property type="nucleotide sequence ID" value="NZ_JALJXV010000003.1"/>
</dbReference>
<dbReference type="Proteomes" id="UP001205843">
    <property type="component" value="Unassembled WGS sequence"/>
</dbReference>
<organism evidence="1 2">
    <name type="scientific">Natronocella acetinitrilica</name>
    <dbReference type="NCBI Taxonomy" id="414046"/>
    <lineage>
        <taxon>Bacteria</taxon>
        <taxon>Pseudomonadati</taxon>
        <taxon>Pseudomonadota</taxon>
        <taxon>Gammaproteobacteria</taxon>
        <taxon>Chromatiales</taxon>
        <taxon>Ectothiorhodospiraceae</taxon>
        <taxon>Natronocella</taxon>
    </lineage>
</organism>
<proteinExistence type="predicted"/>
<sequence length="167" mass="18715">MAQQPPQGQFFSPETQNAFWASFHPDIRAFLEHHEQGEGWTYGFDELPDLFTTLAGALPRVVEVPLTARAERVLHELIPLLAAMPLRQCLSGIAWLDARADEYEGGWGVVCYLHATHIASTADPDDGVLPHARILAERIDMMLRCRISADLFSHIYRLNKGDIDHAA</sequence>
<gene>
    <name evidence="1" type="ORF">J2T57_001349</name>
</gene>
<comment type="caution">
    <text evidence="1">The sequence shown here is derived from an EMBL/GenBank/DDBJ whole genome shotgun (WGS) entry which is preliminary data.</text>
</comment>
<name>A0AAE3G5J2_9GAMM</name>
<accession>A0AAE3G5J2</accession>
<evidence type="ECO:0000313" key="1">
    <source>
        <dbReference type="EMBL" id="MCP1674247.1"/>
    </source>
</evidence>
<dbReference type="EMBL" id="JALJXV010000003">
    <property type="protein sequence ID" value="MCP1674247.1"/>
    <property type="molecule type" value="Genomic_DNA"/>
</dbReference>
<protein>
    <submittedName>
        <fullName evidence="1">Uncharacterized protein</fullName>
    </submittedName>
</protein>
<reference evidence="1" key="1">
    <citation type="submission" date="2022-03" db="EMBL/GenBank/DDBJ databases">
        <title>Genomic Encyclopedia of Type Strains, Phase III (KMG-III): the genomes of soil and plant-associated and newly described type strains.</title>
        <authorList>
            <person name="Whitman W."/>
        </authorList>
    </citation>
    <scope>NUCLEOTIDE SEQUENCE</scope>
    <source>
        <strain evidence="1">ANL 6-2</strain>
    </source>
</reference>
<evidence type="ECO:0000313" key="2">
    <source>
        <dbReference type="Proteomes" id="UP001205843"/>
    </source>
</evidence>
<dbReference type="AlphaFoldDB" id="A0AAE3G5J2"/>